<comment type="caution">
    <text evidence="2">The sequence shown here is derived from an EMBL/GenBank/DDBJ whole genome shotgun (WGS) entry which is preliminary data.</text>
</comment>
<dbReference type="Proteomes" id="UP000321168">
    <property type="component" value="Unassembled WGS sequence"/>
</dbReference>
<dbReference type="CDD" id="cd04301">
    <property type="entry name" value="NAT_SF"/>
    <property type="match status" value="1"/>
</dbReference>
<name>A0A5C6VAF9_9FLAO</name>
<dbReference type="EMBL" id="VORB01000004">
    <property type="protein sequence ID" value="TXC81501.1"/>
    <property type="molecule type" value="Genomic_DNA"/>
</dbReference>
<evidence type="ECO:0000313" key="2">
    <source>
        <dbReference type="EMBL" id="TXC81501.1"/>
    </source>
</evidence>
<dbReference type="RefSeq" id="WP_147014230.1">
    <property type="nucleotide sequence ID" value="NZ_VORB01000004.1"/>
</dbReference>
<evidence type="ECO:0000313" key="3">
    <source>
        <dbReference type="Proteomes" id="UP000321168"/>
    </source>
</evidence>
<protein>
    <submittedName>
        <fullName evidence="2">GNAT family N-acetyltransferase</fullName>
    </submittedName>
</protein>
<reference evidence="2 3" key="1">
    <citation type="submission" date="2019-08" db="EMBL/GenBank/DDBJ databases">
        <title>Genome of Luteibaculum oceani JCM 18817.</title>
        <authorList>
            <person name="Bowman J.P."/>
        </authorList>
    </citation>
    <scope>NUCLEOTIDE SEQUENCE [LARGE SCALE GENOMIC DNA]</scope>
    <source>
        <strain evidence="2 3">JCM 18817</strain>
    </source>
</reference>
<accession>A0A5C6VAF9</accession>
<keyword evidence="3" id="KW-1185">Reference proteome</keyword>
<proteinExistence type="predicted"/>
<dbReference type="SUPFAM" id="SSF55729">
    <property type="entry name" value="Acyl-CoA N-acyltransferases (Nat)"/>
    <property type="match status" value="1"/>
</dbReference>
<sequence>MNIKIVPFQNLALEELYNILKLRSEIFVVEQDCIYNDPDGADLDAHHLIASEKGKIIGTARIFAPGIKHEESSFGRLGILEDYRERGYAHDLVKEIHSFIKQQHGNVPVRIEAQVHLRAFYSRHGYVAEGASYNLDDIEHIQMLRPGF</sequence>
<evidence type="ECO:0000259" key="1">
    <source>
        <dbReference type="PROSITE" id="PS51186"/>
    </source>
</evidence>
<dbReference type="Pfam" id="PF13673">
    <property type="entry name" value="Acetyltransf_10"/>
    <property type="match status" value="1"/>
</dbReference>
<organism evidence="2 3">
    <name type="scientific">Luteibaculum oceani</name>
    <dbReference type="NCBI Taxonomy" id="1294296"/>
    <lineage>
        <taxon>Bacteria</taxon>
        <taxon>Pseudomonadati</taxon>
        <taxon>Bacteroidota</taxon>
        <taxon>Flavobacteriia</taxon>
        <taxon>Flavobacteriales</taxon>
        <taxon>Luteibaculaceae</taxon>
        <taxon>Luteibaculum</taxon>
    </lineage>
</organism>
<dbReference type="OrthoDB" id="9796171at2"/>
<gene>
    <name evidence="2" type="ORF">FRX97_05705</name>
</gene>
<dbReference type="InterPro" id="IPR000182">
    <property type="entry name" value="GNAT_dom"/>
</dbReference>
<dbReference type="Gene3D" id="3.40.630.30">
    <property type="match status" value="1"/>
</dbReference>
<feature type="domain" description="N-acetyltransferase" evidence="1">
    <location>
        <begin position="6"/>
        <end position="145"/>
    </location>
</feature>
<dbReference type="GO" id="GO:0016747">
    <property type="term" value="F:acyltransferase activity, transferring groups other than amino-acyl groups"/>
    <property type="evidence" value="ECO:0007669"/>
    <property type="project" value="InterPro"/>
</dbReference>
<keyword evidence="2" id="KW-0808">Transferase</keyword>
<dbReference type="PROSITE" id="PS51186">
    <property type="entry name" value="GNAT"/>
    <property type="match status" value="1"/>
</dbReference>
<dbReference type="AlphaFoldDB" id="A0A5C6VAF9"/>
<dbReference type="InterPro" id="IPR016181">
    <property type="entry name" value="Acyl_CoA_acyltransferase"/>
</dbReference>